<protein>
    <submittedName>
        <fullName evidence="2">Uncharacterized protein</fullName>
    </submittedName>
</protein>
<evidence type="ECO:0000313" key="2">
    <source>
        <dbReference type="EMBL" id="KAF2429118.1"/>
    </source>
</evidence>
<reference evidence="2" key="1">
    <citation type="journal article" date="2020" name="Stud. Mycol.">
        <title>101 Dothideomycetes genomes: a test case for predicting lifestyles and emergence of pathogens.</title>
        <authorList>
            <person name="Haridas S."/>
            <person name="Albert R."/>
            <person name="Binder M."/>
            <person name="Bloem J."/>
            <person name="Labutti K."/>
            <person name="Salamov A."/>
            <person name="Andreopoulos B."/>
            <person name="Baker S."/>
            <person name="Barry K."/>
            <person name="Bills G."/>
            <person name="Bluhm B."/>
            <person name="Cannon C."/>
            <person name="Castanera R."/>
            <person name="Culley D."/>
            <person name="Daum C."/>
            <person name="Ezra D."/>
            <person name="Gonzalez J."/>
            <person name="Henrissat B."/>
            <person name="Kuo A."/>
            <person name="Liang C."/>
            <person name="Lipzen A."/>
            <person name="Lutzoni F."/>
            <person name="Magnuson J."/>
            <person name="Mondo S."/>
            <person name="Nolan M."/>
            <person name="Ohm R."/>
            <person name="Pangilinan J."/>
            <person name="Park H.-J."/>
            <person name="Ramirez L."/>
            <person name="Alfaro M."/>
            <person name="Sun H."/>
            <person name="Tritt A."/>
            <person name="Yoshinaga Y."/>
            <person name="Zwiers L.-H."/>
            <person name="Turgeon B."/>
            <person name="Goodwin S."/>
            <person name="Spatafora J."/>
            <person name="Crous P."/>
            <person name="Grigoriev I."/>
        </authorList>
    </citation>
    <scope>NUCLEOTIDE SEQUENCE</scope>
    <source>
        <strain evidence="2">CBS 130266</strain>
    </source>
</reference>
<evidence type="ECO:0000256" key="1">
    <source>
        <dbReference type="SAM" id="MobiDB-lite"/>
    </source>
</evidence>
<organism evidence="2 3">
    <name type="scientific">Tothia fuscella</name>
    <dbReference type="NCBI Taxonomy" id="1048955"/>
    <lineage>
        <taxon>Eukaryota</taxon>
        <taxon>Fungi</taxon>
        <taxon>Dikarya</taxon>
        <taxon>Ascomycota</taxon>
        <taxon>Pezizomycotina</taxon>
        <taxon>Dothideomycetes</taxon>
        <taxon>Pleosporomycetidae</taxon>
        <taxon>Venturiales</taxon>
        <taxon>Cylindrosympodiaceae</taxon>
        <taxon>Tothia</taxon>
    </lineage>
</organism>
<gene>
    <name evidence="2" type="ORF">EJ08DRAFT_662073</name>
</gene>
<feature type="region of interest" description="Disordered" evidence="1">
    <location>
        <begin position="21"/>
        <end position="43"/>
    </location>
</feature>
<dbReference type="Proteomes" id="UP000800235">
    <property type="component" value="Unassembled WGS sequence"/>
</dbReference>
<sequence length="159" mass="18692">MAPVKMTQDDLIARLRQARLAKKAENGGVSKSTTRPAGKRNPDSIRALLLEKAELKREADDEIPSRCKMRQPRKVVDHEKLFAEWHRRQDILKAERLAKTAEWTEEYEKQELEDINRAMDEFLALTKAKDELPEKEFLRRLAEWNDLYYPGRIWCGDVE</sequence>
<accession>A0A9P4NPH3</accession>
<proteinExistence type="predicted"/>
<dbReference type="AlphaFoldDB" id="A0A9P4NPH3"/>
<evidence type="ECO:0000313" key="3">
    <source>
        <dbReference type="Proteomes" id="UP000800235"/>
    </source>
</evidence>
<keyword evidence="3" id="KW-1185">Reference proteome</keyword>
<comment type="caution">
    <text evidence="2">The sequence shown here is derived from an EMBL/GenBank/DDBJ whole genome shotgun (WGS) entry which is preliminary data.</text>
</comment>
<dbReference type="EMBL" id="MU007050">
    <property type="protein sequence ID" value="KAF2429118.1"/>
    <property type="molecule type" value="Genomic_DNA"/>
</dbReference>
<name>A0A9P4NPH3_9PEZI</name>